<evidence type="ECO:0000313" key="1">
    <source>
        <dbReference type="EMBL" id="RMP13692.1"/>
    </source>
</evidence>
<dbReference type="EMBL" id="RBQF01000055">
    <property type="protein sequence ID" value="RMP13692.1"/>
    <property type="molecule type" value="Genomic_DNA"/>
</dbReference>
<dbReference type="AlphaFoldDB" id="A0A3M3WIQ9"/>
<protein>
    <submittedName>
        <fullName evidence="1">Uncharacterized protein</fullName>
    </submittedName>
</protein>
<reference evidence="1 2" key="1">
    <citation type="submission" date="2018-08" db="EMBL/GenBank/DDBJ databases">
        <title>Recombination of ecologically and evolutionarily significant loci maintains genetic cohesion in the Pseudomonas syringae species complex.</title>
        <authorList>
            <person name="Dillon M."/>
            <person name="Thakur S."/>
            <person name="Almeida R.N.D."/>
            <person name="Weir B.S."/>
            <person name="Guttman D.S."/>
        </authorList>
    </citation>
    <scope>NUCLEOTIDE SEQUENCE [LARGE SCALE GENOMIC DNA]</scope>
    <source>
        <strain evidence="1 2">ICMP 3555</strain>
    </source>
</reference>
<accession>A0A3M3WIQ9</accession>
<sequence>MGLDIHLEADRRMSLAQLADAVSAVGVAELEQNEQSVEARFYSGLFLSGCYEVDDPEIRAQRPSDLAFPVAIRCYLRIKGPAPEDADPLADVRELVEQLTARCDACFLMSFQYESLMYYRDEGGLHVL</sequence>
<dbReference type="RefSeq" id="WP_064054542.1">
    <property type="nucleotide sequence ID" value="NZ_RBPW01000200.1"/>
</dbReference>
<comment type="caution">
    <text evidence="1">The sequence shown here is derived from an EMBL/GenBank/DDBJ whole genome shotgun (WGS) entry which is preliminary data.</text>
</comment>
<evidence type="ECO:0000313" key="2">
    <source>
        <dbReference type="Proteomes" id="UP000276587"/>
    </source>
</evidence>
<organism evidence="1 2">
    <name type="scientific">Pseudomonas marginalis pv. marginalis</name>
    <dbReference type="NCBI Taxonomy" id="97473"/>
    <lineage>
        <taxon>Bacteria</taxon>
        <taxon>Pseudomonadati</taxon>
        <taxon>Pseudomonadota</taxon>
        <taxon>Gammaproteobacteria</taxon>
        <taxon>Pseudomonadales</taxon>
        <taxon>Pseudomonadaceae</taxon>
        <taxon>Pseudomonas</taxon>
    </lineage>
</organism>
<dbReference type="Proteomes" id="UP000276587">
    <property type="component" value="Unassembled WGS sequence"/>
</dbReference>
<gene>
    <name evidence="1" type="ORF">ALQ29_00216</name>
</gene>
<keyword evidence="2" id="KW-1185">Reference proteome</keyword>
<proteinExistence type="predicted"/>
<name>A0A3M3WIQ9_PSEMA</name>